<feature type="domain" description="N-acetyltransferase" evidence="3">
    <location>
        <begin position="3"/>
        <end position="170"/>
    </location>
</feature>
<gene>
    <name evidence="4" type="ORF">DCF25_06460</name>
</gene>
<dbReference type="SUPFAM" id="SSF55729">
    <property type="entry name" value="Acyl-CoA N-acyltransferases (Nat)"/>
    <property type="match status" value="1"/>
</dbReference>
<dbReference type="AlphaFoldDB" id="A0A2W4UMM7"/>
<dbReference type="Gene3D" id="3.40.630.30">
    <property type="match status" value="1"/>
</dbReference>
<evidence type="ECO:0000259" key="3">
    <source>
        <dbReference type="PROSITE" id="PS51186"/>
    </source>
</evidence>
<comment type="caution">
    <text evidence="4">The sequence shown here is derived from an EMBL/GenBank/DDBJ whole genome shotgun (WGS) entry which is preliminary data.</text>
</comment>
<dbReference type="Proteomes" id="UP000249354">
    <property type="component" value="Unassembled WGS sequence"/>
</dbReference>
<organism evidence="4 5">
    <name type="scientific">Leptolyngbya foveolarum</name>
    <dbReference type="NCBI Taxonomy" id="47253"/>
    <lineage>
        <taxon>Bacteria</taxon>
        <taxon>Bacillati</taxon>
        <taxon>Cyanobacteriota</taxon>
        <taxon>Cyanophyceae</taxon>
        <taxon>Leptolyngbyales</taxon>
        <taxon>Leptolyngbyaceae</taxon>
        <taxon>Leptolyngbya group</taxon>
        <taxon>Leptolyngbya</taxon>
    </lineage>
</organism>
<evidence type="ECO:0000256" key="2">
    <source>
        <dbReference type="ARBA" id="ARBA00023315"/>
    </source>
</evidence>
<keyword evidence="2" id="KW-0012">Acyltransferase</keyword>
<dbReference type="PANTHER" id="PTHR43072:SF23">
    <property type="entry name" value="UPF0039 PROTEIN C11D3.02C"/>
    <property type="match status" value="1"/>
</dbReference>
<sequence length="178" mass="20469">MEIIVREFLPEDIEALTELYNHYILETAITFDLYPYMPDQRQLNWMSHYTHSGRHRLFVAQCTGEAAEAKNQVVGYASSSQFHSKAAYETSVETSIYLNSNFAGNGVGSQLYEALFSALSKEDVHRAYAGITLPNETSMAIHRKFGFEQAALYKEVGRKFGRYWDVMWLEKAFKEINL</sequence>
<dbReference type="Pfam" id="PF13420">
    <property type="entry name" value="Acetyltransf_4"/>
    <property type="match status" value="1"/>
</dbReference>
<dbReference type="InterPro" id="IPR016181">
    <property type="entry name" value="Acyl_CoA_acyltransferase"/>
</dbReference>
<dbReference type="GO" id="GO:0016747">
    <property type="term" value="F:acyltransferase activity, transferring groups other than amino-acyl groups"/>
    <property type="evidence" value="ECO:0007669"/>
    <property type="project" value="InterPro"/>
</dbReference>
<name>A0A2W4UMM7_9CYAN</name>
<evidence type="ECO:0000313" key="5">
    <source>
        <dbReference type="Proteomes" id="UP000249354"/>
    </source>
</evidence>
<evidence type="ECO:0000256" key="1">
    <source>
        <dbReference type="ARBA" id="ARBA00022679"/>
    </source>
</evidence>
<dbReference type="PROSITE" id="PS51186">
    <property type="entry name" value="GNAT"/>
    <property type="match status" value="1"/>
</dbReference>
<reference evidence="5" key="1">
    <citation type="submission" date="2018-04" db="EMBL/GenBank/DDBJ databases">
        <authorList>
            <person name="Cornet L."/>
        </authorList>
    </citation>
    <scope>NUCLEOTIDE SEQUENCE [LARGE SCALE GENOMIC DNA]</scope>
</reference>
<accession>A0A2W4UMM7</accession>
<evidence type="ECO:0000313" key="4">
    <source>
        <dbReference type="EMBL" id="PZO20510.1"/>
    </source>
</evidence>
<dbReference type="PANTHER" id="PTHR43072">
    <property type="entry name" value="N-ACETYLTRANSFERASE"/>
    <property type="match status" value="1"/>
</dbReference>
<dbReference type="EMBL" id="QBMC01000029">
    <property type="protein sequence ID" value="PZO20510.1"/>
    <property type="molecule type" value="Genomic_DNA"/>
</dbReference>
<keyword evidence="1 4" id="KW-0808">Transferase</keyword>
<proteinExistence type="predicted"/>
<dbReference type="InterPro" id="IPR000182">
    <property type="entry name" value="GNAT_dom"/>
</dbReference>
<reference evidence="4 5" key="2">
    <citation type="submission" date="2018-06" db="EMBL/GenBank/DDBJ databases">
        <title>Metagenomic assembly of (sub)arctic Cyanobacteria and their associated microbiome from non-axenic cultures.</title>
        <authorList>
            <person name="Baurain D."/>
        </authorList>
    </citation>
    <scope>NUCLEOTIDE SEQUENCE [LARGE SCALE GENOMIC DNA]</scope>
    <source>
        <strain evidence="4">ULC129bin1</strain>
    </source>
</reference>
<protein>
    <submittedName>
        <fullName evidence="4">GNAT family N-acetyltransferase</fullName>
    </submittedName>
</protein>